<feature type="domain" description="Tetracyclin repressor-like C-terminal" evidence="5">
    <location>
        <begin position="91"/>
        <end position="188"/>
    </location>
</feature>
<dbReference type="SUPFAM" id="SSF48498">
    <property type="entry name" value="Tetracyclin repressor-like, C-terminal domain"/>
    <property type="match status" value="1"/>
</dbReference>
<evidence type="ECO:0000256" key="3">
    <source>
        <dbReference type="ARBA" id="ARBA00023163"/>
    </source>
</evidence>
<keyword evidence="3" id="KW-0804">Transcription</keyword>
<dbReference type="PANTHER" id="PTHR47506:SF1">
    <property type="entry name" value="HTH-TYPE TRANSCRIPTIONAL REGULATOR YJDC"/>
    <property type="match status" value="1"/>
</dbReference>
<evidence type="ECO:0000256" key="2">
    <source>
        <dbReference type="ARBA" id="ARBA00023125"/>
    </source>
</evidence>
<dbReference type="GO" id="GO:0003677">
    <property type="term" value="F:DNA binding"/>
    <property type="evidence" value="ECO:0007669"/>
    <property type="project" value="UniProtKB-KW"/>
</dbReference>
<organism evidence="6 7">
    <name type="scientific">Luteipulveratus mongoliensis</name>
    <dbReference type="NCBI Taxonomy" id="571913"/>
    <lineage>
        <taxon>Bacteria</taxon>
        <taxon>Bacillati</taxon>
        <taxon>Actinomycetota</taxon>
        <taxon>Actinomycetes</taxon>
        <taxon>Micrococcales</taxon>
        <taxon>Dermacoccaceae</taxon>
        <taxon>Luteipulveratus</taxon>
    </lineage>
</organism>
<evidence type="ECO:0000313" key="7">
    <source>
        <dbReference type="Proteomes" id="UP000066480"/>
    </source>
</evidence>
<dbReference type="InterPro" id="IPR011075">
    <property type="entry name" value="TetR_C"/>
</dbReference>
<dbReference type="Pfam" id="PF00440">
    <property type="entry name" value="TetR_N"/>
    <property type="match status" value="1"/>
</dbReference>
<evidence type="ECO:0008006" key="8">
    <source>
        <dbReference type="Google" id="ProtNLM"/>
    </source>
</evidence>
<dbReference type="EMBL" id="CP011112">
    <property type="protein sequence ID" value="AKU18612.1"/>
    <property type="molecule type" value="Genomic_DNA"/>
</dbReference>
<evidence type="ECO:0000256" key="1">
    <source>
        <dbReference type="ARBA" id="ARBA00023015"/>
    </source>
</evidence>
<proteinExistence type="predicted"/>
<dbReference type="STRING" id="571913.VV02_03625"/>
<dbReference type="Gene3D" id="1.10.357.10">
    <property type="entry name" value="Tetracycline Repressor, domain 2"/>
    <property type="match status" value="1"/>
</dbReference>
<dbReference type="PANTHER" id="PTHR47506">
    <property type="entry name" value="TRANSCRIPTIONAL REGULATORY PROTEIN"/>
    <property type="match status" value="1"/>
</dbReference>
<dbReference type="Pfam" id="PF16925">
    <property type="entry name" value="TetR_C_13"/>
    <property type="match status" value="1"/>
</dbReference>
<reference evidence="6 7" key="1">
    <citation type="submission" date="2015-03" db="EMBL/GenBank/DDBJ databases">
        <title>Luteipulveratus halotolerans sp. nov., a novel actinobacterium (Dermacoccaceae) from Sarawak, Malaysia.</title>
        <authorList>
            <person name="Juboi H."/>
            <person name="Basik A."/>
            <person name="Shamsul S.S."/>
            <person name="Arnold P."/>
            <person name="Schmitt E.K."/>
            <person name="Sanglier J.-J."/>
            <person name="Yeo T."/>
        </authorList>
    </citation>
    <scope>NUCLEOTIDE SEQUENCE [LARGE SCALE GENOMIC DNA]</scope>
    <source>
        <strain evidence="6 7">MN07-A0370</strain>
    </source>
</reference>
<gene>
    <name evidence="6" type="ORF">VV02_03625</name>
</gene>
<keyword evidence="1" id="KW-0805">Transcription regulation</keyword>
<accession>A0A0K1JPG5</accession>
<evidence type="ECO:0000259" key="5">
    <source>
        <dbReference type="Pfam" id="PF16925"/>
    </source>
</evidence>
<dbReference type="AlphaFoldDB" id="A0A0K1JPG5"/>
<dbReference type="KEGG" id="lmoi:VV02_03625"/>
<dbReference type="InterPro" id="IPR001647">
    <property type="entry name" value="HTH_TetR"/>
</dbReference>
<dbReference type="RefSeq" id="WP_169787634.1">
    <property type="nucleotide sequence ID" value="NZ_CP011112.1"/>
</dbReference>
<name>A0A0K1JPG5_9MICO</name>
<protein>
    <recommendedName>
        <fullName evidence="8">Transcriptional regulator</fullName>
    </recommendedName>
</protein>
<dbReference type="PATRIC" id="fig|571913.6.peg.745"/>
<evidence type="ECO:0000259" key="4">
    <source>
        <dbReference type="Pfam" id="PF00440"/>
    </source>
</evidence>
<keyword evidence="2" id="KW-0238">DNA-binding</keyword>
<dbReference type="InterPro" id="IPR036271">
    <property type="entry name" value="Tet_transcr_reg_TetR-rel_C_sf"/>
</dbReference>
<dbReference type="Gene3D" id="1.10.10.60">
    <property type="entry name" value="Homeodomain-like"/>
    <property type="match status" value="1"/>
</dbReference>
<feature type="domain" description="HTH tetR-type" evidence="4">
    <location>
        <begin position="13"/>
        <end position="56"/>
    </location>
</feature>
<keyword evidence="7" id="KW-1185">Reference proteome</keyword>
<sequence>MARPREFDEQLALDQALEAFWSGSFAGTSTQDLCESTGLSRSSLYNTFSGKADIYRQSLERYGALKDEERSGYLQRRGTGRSVLQRLLTDIVTDQYESPDRRGCLVVNAAVEVGLTNADVAALARNNLHEFRALLGQLIARGQDDGSITSTTSADDLAAVVHATLNGLQVAGRVAIDRRDSARAVRTLMSLL</sequence>
<dbReference type="SUPFAM" id="SSF46689">
    <property type="entry name" value="Homeodomain-like"/>
    <property type="match status" value="1"/>
</dbReference>
<dbReference type="InterPro" id="IPR009057">
    <property type="entry name" value="Homeodomain-like_sf"/>
</dbReference>
<dbReference type="Proteomes" id="UP000066480">
    <property type="component" value="Chromosome"/>
</dbReference>
<evidence type="ECO:0000313" key="6">
    <source>
        <dbReference type="EMBL" id="AKU18612.1"/>
    </source>
</evidence>